<dbReference type="Proteomes" id="UP000198802">
    <property type="component" value="Unassembled WGS sequence"/>
</dbReference>
<evidence type="ECO:0000259" key="6">
    <source>
        <dbReference type="Pfam" id="PF00291"/>
    </source>
</evidence>
<evidence type="ECO:0000313" key="7">
    <source>
        <dbReference type="EMBL" id="CUU56435.1"/>
    </source>
</evidence>
<dbReference type="InterPro" id="IPR036052">
    <property type="entry name" value="TrpB-like_PALP_sf"/>
</dbReference>
<protein>
    <submittedName>
        <fullName evidence="7">1-aminocyclopropane-1-carboxylate deaminase</fullName>
    </submittedName>
</protein>
<feature type="active site" description="Nucleophile" evidence="4">
    <location>
        <position position="81"/>
    </location>
</feature>
<dbReference type="InterPro" id="IPR001926">
    <property type="entry name" value="TrpB-like_PALP"/>
</dbReference>
<name>A0A0S4QLN4_9ACTN</name>
<dbReference type="InterPro" id="IPR027278">
    <property type="entry name" value="ACCD_DCysDesulf"/>
</dbReference>
<evidence type="ECO:0000256" key="3">
    <source>
        <dbReference type="ARBA" id="ARBA00022898"/>
    </source>
</evidence>
<evidence type="ECO:0000256" key="1">
    <source>
        <dbReference type="ARBA" id="ARBA00001933"/>
    </source>
</evidence>
<dbReference type="PIRSF" id="PIRSF006278">
    <property type="entry name" value="ACCD_DCysDesulf"/>
    <property type="match status" value="1"/>
</dbReference>
<gene>
    <name evidence="7" type="ORF">Ga0074812_107319</name>
</gene>
<evidence type="ECO:0000313" key="8">
    <source>
        <dbReference type="Proteomes" id="UP000198802"/>
    </source>
</evidence>
<keyword evidence="8" id="KW-1185">Reference proteome</keyword>
<comment type="cofactor">
    <cofactor evidence="1">
        <name>pyridoxal 5'-phosphate</name>
        <dbReference type="ChEBI" id="CHEBI:597326"/>
    </cofactor>
</comment>
<feature type="domain" description="Tryptophan synthase beta chain-like PALP" evidence="6">
    <location>
        <begin position="30"/>
        <end position="304"/>
    </location>
</feature>
<dbReference type="PANTHER" id="PTHR43780:SF2">
    <property type="entry name" value="1-AMINOCYCLOPROPANE-1-CARBOXYLATE DEAMINASE-RELATED"/>
    <property type="match status" value="1"/>
</dbReference>
<evidence type="ECO:0000256" key="5">
    <source>
        <dbReference type="PIRSR" id="PIRSR006278-2"/>
    </source>
</evidence>
<feature type="modified residue" description="N6-(pyridoxal phosphate)lysine" evidence="5">
    <location>
        <position position="54"/>
    </location>
</feature>
<accession>A0A0S4QLN4</accession>
<dbReference type="GO" id="GO:1901605">
    <property type="term" value="P:alpha-amino acid metabolic process"/>
    <property type="evidence" value="ECO:0007669"/>
    <property type="project" value="UniProtKB-ARBA"/>
</dbReference>
<evidence type="ECO:0000256" key="2">
    <source>
        <dbReference type="ARBA" id="ARBA00008639"/>
    </source>
</evidence>
<comment type="similarity">
    <text evidence="2">Belongs to the ACC deaminase/D-cysteine desulfhydrase family.</text>
</comment>
<dbReference type="AlphaFoldDB" id="A0A0S4QLN4"/>
<keyword evidence="3 5" id="KW-0663">Pyridoxal phosphate</keyword>
<organism evidence="7 8">
    <name type="scientific">Parafrankia irregularis</name>
    <dbReference type="NCBI Taxonomy" id="795642"/>
    <lineage>
        <taxon>Bacteria</taxon>
        <taxon>Bacillati</taxon>
        <taxon>Actinomycetota</taxon>
        <taxon>Actinomycetes</taxon>
        <taxon>Frankiales</taxon>
        <taxon>Frankiaceae</taxon>
        <taxon>Parafrankia</taxon>
    </lineage>
</organism>
<dbReference type="Pfam" id="PF00291">
    <property type="entry name" value="PALP"/>
    <property type="match status" value="1"/>
</dbReference>
<dbReference type="PANTHER" id="PTHR43780">
    <property type="entry name" value="1-AMINOCYCLOPROPANE-1-CARBOXYLATE DEAMINASE-RELATED"/>
    <property type="match status" value="1"/>
</dbReference>
<dbReference type="GO" id="GO:0019148">
    <property type="term" value="F:D-cysteine desulfhydrase activity"/>
    <property type="evidence" value="ECO:0007669"/>
    <property type="project" value="TreeGrafter"/>
</dbReference>
<proteinExistence type="inferred from homology"/>
<evidence type="ECO:0000256" key="4">
    <source>
        <dbReference type="PIRSR" id="PIRSR006278-1"/>
    </source>
</evidence>
<reference evidence="8" key="1">
    <citation type="submission" date="2015-11" db="EMBL/GenBank/DDBJ databases">
        <authorList>
            <person name="Varghese N."/>
        </authorList>
    </citation>
    <scope>NUCLEOTIDE SEQUENCE [LARGE SCALE GENOMIC DNA]</scope>
    <source>
        <strain evidence="8">DSM 45899</strain>
    </source>
</reference>
<dbReference type="Gene3D" id="3.40.50.1100">
    <property type="match status" value="2"/>
</dbReference>
<dbReference type="SUPFAM" id="SSF53686">
    <property type="entry name" value="Tryptophan synthase beta subunit-like PLP-dependent enzymes"/>
    <property type="match status" value="1"/>
</dbReference>
<dbReference type="EMBL" id="FAOZ01000007">
    <property type="protein sequence ID" value="CUU56435.1"/>
    <property type="molecule type" value="Genomic_DNA"/>
</dbReference>
<sequence>MGEQTGRHRPAGPGLVPRLPSPVVEVADERLAARGVRLLLKRDDLIHPDVPGNKWRKLTHNLAAATDAGHDTLLTFGGAYSNHIAATAAAGWHLGFATIGMIRGEEHHPLNPVLATAAARGMRLAYLDRSRYRSRDDPALHAELHDRFGRFYLLPEGGSNTLAVRGCAELAAELLTQIPDVDVVFVPAGTGGTLAGLAAGLAGPRRRAVGVAVLRGGFLPGHIAALQQATFGAVSANWTVVEDFHCGGYARRNAALDRFITDFADRHGVVLDWVYVAKMLHGVFAMAGDGRIAPRSTVAAVITGRCTDPPNLPDPPERAGS</sequence>